<dbReference type="InterPro" id="IPR023404">
    <property type="entry name" value="rSAM_horseshoe"/>
</dbReference>
<evidence type="ECO:0000256" key="2">
    <source>
        <dbReference type="ARBA" id="ARBA00022691"/>
    </source>
</evidence>
<comment type="caution">
    <text evidence="8">The sequence shown here is derived from an EMBL/GenBank/DDBJ whole genome shotgun (WGS) entry which is preliminary data.</text>
</comment>
<feature type="region of interest" description="Disordered" evidence="6">
    <location>
        <begin position="609"/>
        <end position="638"/>
    </location>
</feature>
<reference evidence="9" key="1">
    <citation type="journal article" date="2020" name="Syst. Appl. Microbiol.">
        <title>Streptomyces alkaliterrae sp. nov., isolated from an alkaline soil, and emended descriptions of Streptomyces alkaliphilus, Streptomyces calidiresistens and Streptomyces durbertensis.</title>
        <authorList>
            <person name="Swiecimska M."/>
            <person name="Golinska P."/>
            <person name="Nouioui I."/>
            <person name="Wypij M."/>
            <person name="Rai M."/>
            <person name="Sangal V."/>
            <person name="Goodfellow M."/>
        </authorList>
    </citation>
    <scope>NUCLEOTIDE SEQUENCE [LARGE SCALE GENOMIC DNA]</scope>
    <source>
        <strain evidence="9">DSM 104538</strain>
    </source>
</reference>
<evidence type="ECO:0000256" key="1">
    <source>
        <dbReference type="ARBA" id="ARBA00001966"/>
    </source>
</evidence>
<dbReference type="CDD" id="cd01335">
    <property type="entry name" value="Radical_SAM"/>
    <property type="match status" value="1"/>
</dbReference>
<dbReference type="PROSITE" id="PS51332">
    <property type="entry name" value="B12_BINDING"/>
    <property type="match status" value="1"/>
</dbReference>
<accession>A0ABR6EIK3</accession>
<dbReference type="Gene3D" id="3.80.30.20">
    <property type="entry name" value="tm_1862 like domain"/>
    <property type="match status" value="1"/>
</dbReference>
<dbReference type="SFLD" id="SFLDF00324">
    <property type="entry name" value="bacteriocin_maturation"/>
    <property type="match status" value="1"/>
</dbReference>
<keyword evidence="5" id="KW-0411">Iron-sulfur</keyword>
<dbReference type="Pfam" id="PF04055">
    <property type="entry name" value="Radical_SAM"/>
    <property type="match status" value="1"/>
</dbReference>
<evidence type="ECO:0000256" key="6">
    <source>
        <dbReference type="SAM" id="MobiDB-lite"/>
    </source>
</evidence>
<comment type="cofactor">
    <cofactor evidence="1">
        <name>[4Fe-4S] cluster</name>
        <dbReference type="ChEBI" id="CHEBI:49883"/>
    </cofactor>
</comment>
<evidence type="ECO:0000256" key="5">
    <source>
        <dbReference type="ARBA" id="ARBA00023014"/>
    </source>
</evidence>
<keyword evidence="2" id="KW-0949">S-adenosyl-L-methionine</keyword>
<dbReference type="InterPro" id="IPR006638">
    <property type="entry name" value="Elp3/MiaA/NifB-like_rSAM"/>
</dbReference>
<evidence type="ECO:0000313" key="8">
    <source>
        <dbReference type="EMBL" id="MBB1245155.1"/>
    </source>
</evidence>
<protein>
    <submittedName>
        <fullName evidence="8">RiPP maturation radical SAM protein 1</fullName>
    </submittedName>
</protein>
<evidence type="ECO:0000259" key="7">
    <source>
        <dbReference type="PROSITE" id="PS51332"/>
    </source>
</evidence>
<dbReference type="InterPro" id="IPR007197">
    <property type="entry name" value="rSAM"/>
</dbReference>
<dbReference type="InterPro" id="IPR006158">
    <property type="entry name" value="Cobalamin-bd"/>
</dbReference>
<gene>
    <name evidence="8" type="ORF">GL263_16480</name>
</gene>
<feature type="domain" description="B12-binding" evidence="7">
    <location>
        <begin position="70"/>
        <end position="208"/>
    </location>
</feature>
<dbReference type="InterPro" id="IPR051198">
    <property type="entry name" value="BchE-like"/>
</dbReference>
<dbReference type="InterPro" id="IPR023984">
    <property type="entry name" value="rSAM_ocin_1"/>
</dbReference>
<organism evidence="8 9">
    <name type="scientific">Streptomyces durbertensis</name>
    <dbReference type="NCBI Taxonomy" id="2448886"/>
    <lineage>
        <taxon>Bacteria</taxon>
        <taxon>Bacillati</taxon>
        <taxon>Actinomycetota</taxon>
        <taxon>Actinomycetes</taxon>
        <taxon>Kitasatosporales</taxon>
        <taxon>Streptomycetaceae</taxon>
        <taxon>Streptomyces</taxon>
    </lineage>
</organism>
<dbReference type="Gene3D" id="3.40.50.280">
    <property type="entry name" value="Cobalamin-binding domain"/>
    <property type="match status" value="1"/>
</dbReference>
<keyword evidence="9" id="KW-1185">Reference proteome</keyword>
<keyword evidence="3" id="KW-0479">Metal-binding</keyword>
<keyword evidence="4" id="KW-0408">Iron</keyword>
<evidence type="ECO:0000256" key="3">
    <source>
        <dbReference type="ARBA" id="ARBA00022723"/>
    </source>
</evidence>
<dbReference type="SUPFAM" id="SSF102114">
    <property type="entry name" value="Radical SAM enzymes"/>
    <property type="match status" value="1"/>
</dbReference>
<dbReference type="Pfam" id="PF02310">
    <property type="entry name" value="B12-binding"/>
    <property type="match status" value="1"/>
</dbReference>
<dbReference type="EMBL" id="WMLF01000241">
    <property type="protein sequence ID" value="MBB1245155.1"/>
    <property type="molecule type" value="Genomic_DNA"/>
</dbReference>
<dbReference type="Proteomes" id="UP000766698">
    <property type="component" value="Unassembled WGS sequence"/>
</dbReference>
<dbReference type="SMART" id="SM00729">
    <property type="entry name" value="Elp3"/>
    <property type="match status" value="1"/>
</dbReference>
<dbReference type="InterPro" id="IPR058240">
    <property type="entry name" value="rSAM_sf"/>
</dbReference>
<dbReference type="PANTHER" id="PTHR43409">
    <property type="entry name" value="ANAEROBIC MAGNESIUM-PROTOPORPHYRIN IX MONOMETHYL ESTER CYCLASE-RELATED"/>
    <property type="match status" value="1"/>
</dbReference>
<dbReference type="SFLD" id="SFLDS00029">
    <property type="entry name" value="Radical_SAM"/>
    <property type="match status" value="1"/>
</dbReference>
<proteinExistence type="predicted"/>
<dbReference type="PANTHER" id="PTHR43409:SF7">
    <property type="entry name" value="BLL1977 PROTEIN"/>
    <property type="match status" value="1"/>
</dbReference>
<evidence type="ECO:0000313" key="9">
    <source>
        <dbReference type="Proteomes" id="UP000766698"/>
    </source>
</evidence>
<sequence length="638" mass="70969">MRVMLVNTPWASLDTPSLALGILHAVVRPHVDEVTTLCANVDFYDWAEQAMGLTVDDYEFYAHRAYFEGFGDWVFSSALYDDPSWRVREFQEEMANGLTDRLRKTSLHLHDLAPRFVAELAARIVEAAPDVVGFTTTFQQNTAALATARQVKLLAPDTVTVLGGANCDGPQGEALHRNFPFVDHVVRGEAEGAFPALLDALRGRGGDLAEIPGLCWRTETGEHRATGLPAVPRPADRMAEPDFDAYFHRIELSSARPHLEPKLVLEGSRGCWWGEKHHCTFCGLNGSSMRFRSKEPVDFLNSIVHQSRRHQVLDVLVVDNILDMGYIHGLLPELAGLGYDYRFHYEIKSNLRHRQLKTIAEAGLVQVQPGIESLSSRVLHLMRKGVTGSQNVRHLRDTQSAGVWPVWNYLYGFPGETEADYTSVISQLPALHHLPPPEAATRIAIERFSPYFDQPELGFNDLRPAAHYARIYDLPASELHDLAYLFETAHAGIDGVVADRLADAVAEWRAVHASCRLTHHDLGDRIVLTSRRPGFGWTIRTIDDPVGTAAFRLLENPRSVGSLARRLTASLGAPVTEAHVGRVLADWHKAGILFEDADRYVHVAPPASNTELSRIEQSAPDLTQDFRRPGAPAAKDTR</sequence>
<dbReference type="SFLD" id="SFLDG01082">
    <property type="entry name" value="B12-binding_domain_containing"/>
    <property type="match status" value="1"/>
</dbReference>
<evidence type="ECO:0000256" key="4">
    <source>
        <dbReference type="ARBA" id="ARBA00023004"/>
    </source>
</evidence>
<dbReference type="NCBIfam" id="TIGR03975">
    <property type="entry name" value="rSAM_ocin_1"/>
    <property type="match status" value="1"/>
</dbReference>
<name>A0ABR6EIK3_9ACTN</name>